<name>A0A1H7U328_9SPHI</name>
<proteinExistence type="predicted"/>
<sequence>MGWANQLPVAFLPDTFSKEIPPVVSYGEQTFRMLFFILTFMMPLNKDNLQARWAWLSYGFGLFAYFASWLMLIYRPESGWSNSLLGFTAPAWTPALWMLGIAYIGRSFFFGLPFGRWLVLSVCCLFLLFHNAHTYIVFLRIAE</sequence>
<dbReference type="RefSeq" id="WP_090609049.1">
    <property type="nucleotide sequence ID" value="NZ_FNZR01000013.1"/>
</dbReference>
<dbReference type="OrthoDB" id="1162833at2"/>
<dbReference type="EMBL" id="FNZR01000013">
    <property type="protein sequence ID" value="SEL90657.1"/>
    <property type="molecule type" value="Genomic_DNA"/>
</dbReference>
<dbReference type="Proteomes" id="UP000198916">
    <property type="component" value="Unassembled WGS sequence"/>
</dbReference>
<feature type="transmembrane region" description="Helical" evidence="1">
    <location>
        <begin position="53"/>
        <end position="72"/>
    </location>
</feature>
<evidence type="ECO:0000313" key="2">
    <source>
        <dbReference type="EMBL" id="SEL90657.1"/>
    </source>
</evidence>
<organism evidence="2 3">
    <name type="scientific">Parapedobacter koreensis</name>
    <dbReference type="NCBI Taxonomy" id="332977"/>
    <lineage>
        <taxon>Bacteria</taxon>
        <taxon>Pseudomonadati</taxon>
        <taxon>Bacteroidota</taxon>
        <taxon>Sphingobacteriia</taxon>
        <taxon>Sphingobacteriales</taxon>
        <taxon>Sphingobacteriaceae</taxon>
        <taxon>Parapedobacter</taxon>
    </lineage>
</organism>
<dbReference type="AlphaFoldDB" id="A0A1H7U328"/>
<keyword evidence="1" id="KW-0812">Transmembrane</keyword>
<keyword evidence="3" id="KW-1185">Reference proteome</keyword>
<protein>
    <submittedName>
        <fullName evidence="2">Uncharacterized protein</fullName>
    </submittedName>
</protein>
<gene>
    <name evidence="2" type="ORF">SAMN05421740_11332</name>
</gene>
<feature type="transmembrane region" description="Helical" evidence="1">
    <location>
        <begin position="84"/>
        <end position="105"/>
    </location>
</feature>
<feature type="transmembrane region" description="Helical" evidence="1">
    <location>
        <begin position="117"/>
        <end position="138"/>
    </location>
</feature>
<keyword evidence="1" id="KW-1133">Transmembrane helix</keyword>
<evidence type="ECO:0000313" key="3">
    <source>
        <dbReference type="Proteomes" id="UP000198916"/>
    </source>
</evidence>
<reference evidence="3" key="1">
    <citation type="submission" date="2016-10" db="EMBL/GenBank/DDBJ databases">
        <authorList>
            <person name="Varghese N."/>
            <person name="Submissions S."/>
        </authorList>
    </citation>
    <scope>NUCLEOTIDE SEQUENCE [LARGE SCALE GENOMIC DNA]</scope>
    <source>
        <strain evidence="3">Jip14</strain>
    </source>
</reference>
<evidence type="ECO:0000256" key="1">
    <source>
        <dbReference type="SAM" id="Phobius"/>
    </source>
</evidence>
<accession>A0A1H7U328</accession>
<keyword evidence="1" id="KW-0472">Membrane</keyword>